<keyword evidence="2" id="KW-0813">Transport</keyword>
<organism evidence="9 10">
    <name type="scientific">Alicyclobacillus ferrooxydans</name>
    <dbReference type="NCBI Taxonomy" id="471514"/>
    <lineage>
        <taxon>Bacteria</taxon>
        <taxon>Bacillati</taxon>
        <taxon>Bacillota</taxon>
        <taxon>Bacilli</taxon>
        <taxon>Bacillales</taxon>
        <taxon>Alicyclobacillaceae</taxon>
        <taxon>Alicyclobacillus</taxon>
    </lineage>
</organism>
<evidence type="ECO:0000256" key="2">
    <source>
        <dbReference type="ARBA" id="ARBA00022448"/>
    </source>
</evidence>
<keyword evidence="6 7" id="KW-0472">Membrane</keyword>
<feature type="transmembrane region" description="Helical" evidence="7">
    <location>
        <begin position="21"/>
        <end position="43"/>
    </location>
</feature>
<name>A0A0P9ELA7_9BACL</name>
<reference evidence="9 10" key="1">
    <citation type="submission" date="2015-09" db="EMBL/GenBank/DDBJ databases">
        <title>Draft genome sequence of Alicyclobacillus ferrooxydans DSM 22381.</title>
        <authorList>
            <person name="Hemp J."/>
        </authorList>
    </citation>
    <scope>NUCLEOTIDE SEQUENCE [LARGE SCALE GENOMIC DNA]</scope>
    <source>
        <strain evidence="9 10">TC-34</strain>
    </source>
</reference>
<sequence length="465" mass="50339">MNDDAVFERESGLQRQLSTGQLTMIAIGGAIGTGLFMGSGIAIGYAGPAVLISFAIAALIAFLMMLSLSEMAVAHPTAGSFGVYAEKYLGSWAGFVVRYTYWAAQVIAIGGEATAVAIYMHYWFHGIPKWIWIAAFAIALVYVNARSVGNFGRFEYWFAMIKVVAIVLFIILGLAVVFGIGAPASGFSNLTSHHGFMPNGFHGVWMAVLMAIFSFYGVEVVAVTSGEAKDPNKAIPRSMRAMVVRLILFYLLSLFIMLSVIPWTQTGAKVVSESPFVLVFAKLGIPAAAGIMNFVVLTAALSSMNTNLYLCTRMIFSLSRGGYAPKSLGYISKTGVPVRALLVSSAGLLIAIILNVFTPTAFNDLFGIAIFGGIFVWLMIFITFMRFRPQSKNWSLSFRAPLFPVVPIVGALLLAAILITMATSPDWVSAWYYGAPFIVICGIVYYFVWGRKKTPVSEAASTNMN</sequence>
<proteinExistence type="predicted"/>
<keyword evidence="5 7" id="KW-1133">Transmembrane helix</keyword>
<dbReference type="AlphaFoldDB" id="A0A0P9ELA7"/>
<dbReference type="GO" id="GO:0055085">
    <property type="term" value="P:transmembrane transport"/>
    <property type="evidence" value="ECO:0007669"/>
    <property type="project" value="InterPro"/>
</dbReference>
<evidence type="ECO:0000256" key="4">
    <source>
        <dbReference type="ARBA" id="ARBA00022970"/>
    </source>
</evidence>
<dbReference type="STRING" id="471514.AN477_09715"/>
<comment type="caution">
    <text evidence="9">The sequence shown here is derived from an EMBL/GenBank/DDBJ whole genome shotgun (WGS) entry which is preliminary data.</text>
</comment>
<dbReference type="Proteomes" id="UP000050482">
    <property type="component" value="Unassembled WGS sequence"/>
</dbReference>
<feature type="transmembrane region" description="Helical" evidence="7">
    <location>
        <begin position="243"/>
        <end position="263"/>
    </location>
</feature>
<evidence type="ECO:0000256" key="3">
    <source>
        <dbReference type="ARBA" id="ARBA00022692"/>
    </source>
</evidence>
<dbReference type="GO" id="GO:0006865">
    <property type="term" value="P:amino acid transport"/>
    <property type="evidence" value="ECO:0007669"/>
    <property type="project" value="UniProtKB-KW"/>
</dbReference>
<evidence type="ECO:0000313" key="9">
    <source>
        <dbReference type="EMBL" id="KPV44018.1"/>
    </source>
</evidence>
<feature type="transmembrane region" description="Helical" evidence="7">
    <location>
        <begin position="202"/>
        <end position="222"/>
    </location>
</feature>
<evidence type="ECO:0000256" key="5">
    <source>
        <dbReference type="ARBA" id="ARBA00022989"/>
    </source>
</evidence>
<feature type="transmembrane region" description="Helical" evidence="7">
    <location>
        <begin position="130"/>
        <end position="145"/>
    </location>
</feature>
<keyword evidence="3 7" id="KW-0812">Transmembrane</keyword>
<dbReference type="Pfam" id="PF00324">
    <property type="entry name" value="AA_permease"/>
    <property type="match status" value="1"/>
</dbReference>
<dbReference type="PATRIC" id="fig|471514.4.peg.521"/>
<dbReference type="FunFam" id="1.20.1740.10:FF:000001">
    <property type="entry name" value="Amino acid permease"/>
    <property type="match status" value="1"/>
</dbReference>
<evidence type="ECO:0000256" key="7">
    <source>
        <dbReference type="SAM" id="Phobius"/>
    </source>
</evidence>
<feature type="transmembrane region" description="Helical" evidence="7">
    <location>
        <begin position="49"/>
        <end position="68"/>
    </location>
</feature>
<dbReference type="InterPro" id="IPR004841">
    <property type="entry name" value="AA-permease/SLC12A_dom"/>
</dbReference>
<keyword evidence="4" id="KW-0029">Amino-acid transport</keyword>
<comment type="subcellular location">
    <subcellularLocation>
        <location evidence="1">Membrane</location>
        <topology evidence="1">Multi-pass membrane protein</topology>
    </subcellularLocation>
</comment>
<feature type="transmembrane region" description="Helical" evidence="7">
    <location>
        <begin position="405"/>
        <end position="424"/>
    </location>
</feature>
<dbReference type="PIRSF" id="PIRSF006060">
    <property type="entry name" value="AA_transporter"/>
    <property type="match status" value="1"/>
</dbReference>
<feature type="transmembrane region" description="Helical" evidence="7">
    <location>
        <begin position="340"/>
        <end position="359"/>
    </location>
</feature>
<dbReference type="PANTHER" id="PTHR43495">
    <property type="entry name" value="GABA PERMEASE"/>
    <property type="match status" value="1"/>
</dbReference>
<feature type="domain" description="Amino acid permease/ SLC12A" evidence="8">
    <location>
        <begin position="22"/>
        <end position="453"/>
    </location>
</feature>
<feature type="transmembrane region" description="Helical" evidence="7">
    <location>
        <begin position="365"/>
        <end position="384"/>
    </location>
</feature>
<dbReference type="EMBL" id="LJCO01000042">
    <property type="protein sequence ID" value="KPV44018.1"/>
    <property type="molecule type" value="Genomic_DNA"/>
</dbReference>
<dbReference type="GO" id="GO:0016020">
    <property type="term" value="C:membrane"/>
    <property type="evidence" value="ECO:0007669"/>
    <property type="project" value="UniProtKB-SubCell"/>
</dbReference>
<gene>
    <name evidence="9" type="ORF">AN477_09715</name>
</gene>
<feature type="transmembrane region" description="Helical" evidence="7">
    <location>
        <begin position="430"/>
        <end position="448"/>
    </location>
</feature>
<dbReference type="PANTHER" id="PTHR43495:SF5">
    <property type="entry name" value="GAMMA-AMINOBUTYRIC ACID PERMEASE"/>
    <property type="match status" value="1"/>
</dbReference>
<keyword evidence="10" id="KW-1185">Reference proteome</keyword>
<feature type="transmembrane region" description="Helical" evidence="7">
    <location>
        <begin position="283"/>
        <end position="310"/>
    </location>
</feature>
<accession>A0A0P9ELA7</accession>
<evidence type="ECO:0000259" key="8">
    <source>
        <dbReference type="Pfam" id="PF00324"/>
    </source>
</evidence>
<evidence type="ECO:0000256" key="1">
    <source>
        <dbReference type="ARBA" id="ARBA00004141"/>
    </source>
</evidence>
<evidence type="ECO:0000313" key="10">
    <source>
        <dbReference type="Proteomes" id="UP000050482"/>
    </source>
</evidence>
<dbReference type="OrthoDB" id="9780162at2"/>
<evidence type="ECO:0000256" key="6">
    <source>
        <dbReference type="ARBA" id="ARBA00023136"/>
    </source>
</evidence>
<feature type="transmembrane region" description="Helical" evidence="7">
    <location>
        <begin position="157"/>
        <end position="182"/>
    </location>
</feature>
<dbReference type="Gene3D" id="1.20.1740.10">
    <property type="entry name" value="Amino acid/polyamine transporter I"/>
    <property type="match status" value="1"/>
</dbReference>
<protein>
    <submittedName>
        <fullName evidence="9">Amino acid permease</fullName>
    </submittedName>
</protein>